<keyword evidence="1" id="KW-1133">Transmembrane helix</keyword>
<name>A0A0E9Q4G1_ANGAN</name>
<feature type="transmembrane region" description="Helical" evidence="1">
    <location>
        <begin position="12"/>
        <end position="32"/>
    </location>
</feature>
<keyword evidence="1" id="KW-0472">Membrane</keyword>
<reference evidence="2" key="1">
    <citation type="submission" date="2014-11" db="EMBL/GenBank/DDBJ databases">
        <authorList>
            <person name="Amaro Gonzalez C."/>
        </authorList>
    </citation>
    <scope>NUCLEOTIDE SEQUENCE</scope>
</reference>
<sequence length="42" mass="4913">MKCSLNMFISSILSGAKFIFFIHFGITSMSIWRKEQDYISSF</sequence>
<reference evidence="2" key="2">
    <citation type="journal article" date="2015" name="Fish Shellfish Immunol.">
        <title>Early steps in the European eel (Anguilla anguilla)-Vibrio vulnificus interaction in the gills: Role of the RtxA13 toxin.</title>
        <authorList>
            <person name="Callol A."/>
            <person name="Pajuelo D."/>
            <person name="Ebbesson L."/>
            <person name="Teles M."/>
            <person name="MacKenzie S."/>
            <person name="Amaro C."/>
        </authorList>
    </citation>
    <scope>NUCLEOTIDE SEQUENCE</scope>
</reference>
<protein>
    <submittedName>
        <fullName evidence="2">Uncharacterized protein</fullName>
    </submittedName>
</protein>
<dbReference type="EMBL" id="GBXM01096821">
    <property type="protein sequence ID" value="JAH11756.1"/>
    <property type="molecule type" value="Transcribed_RNA"/>
</dbReference>
<organism evidence="2">
    <name type="scientific">Anguilla anguilla</name>
    <name type="common">European freshwater eel</name>
    <name type="synonym">Muraena anguilla</name>
    <dbReference type="NCBI Taxonomy" id="7936"/>
    <lineage>
        <taxon>Eukaryota</taxon>
        <taxon>Metazoa</taxon>
        <taxon>Chordata</taxon>
        <taxon>Craniata</taxon>
        <taxon>Vertebrata</taxon>
        <taxon>Euteleostomi</taxon>
        <taxon>Actinopterygii</taxon>
        <taxon>Neopterygii</taxon>
        <taxon>Teleostei</taxon>
        <taxon>Anguilliformes</taxon>
        <taxon>Anguillidae</taxon>
        <taxon>Anguilla</taxon>
    </lineage>
</organism>
<proteinExistence type="predicted"/>
<keyword evidence="1" id="KW-0812">Transmembrane</keyword>
<evidence type="ECO:0000256" key="1">
    <source>
        <dbReference type="SAM" id="Phobius"/>
    </source>
</evidence>
<accession>A0A0E9Q4G1</accession>
<evidence type="ECO:0000313" key="2">
    <source>
        <dbReference type="EMBL" id="JAH11756.1"/>
    </source>
</evidence>
<dbReference type="AlphaFoldDB" id="A0A0E9Q4G1"/>